<dbReference type="Gene3D" id="3.40.190.170">
    <property type="entry name" value="Bacterial extracellular solute-binding protein, family 7"/>
    <property type="match status" value="1"/>
</dbReference>
<dbReference type="PANTHER" id="PTHR33376">
    <property type="match status" value="1"/>
</dbReference>
<dbReference type="NCBIfam" id="NF037995">
    <property type="entry name" value="TRAP_S1"/>
    <property type="match status" value="1"/>
</dbReference>
<accession>A0A934INB2</accession>
<dbReference type="InterPro" id="IPR006311">
    <property type="entry name" value="TAT_signal"/>
</dbReference>
<evidence type="ECO:0000313" key="4">
    <source>
        <dbReference type="Proteomes" id="UP000609531"/>
    </source>
</evidence>
<feature type="chain" id="PRO_5037735698" evidence="2">
    <location>
        <begin position="30"/>
        <end position="332"/>
    </location>
</feature>
<organism evidence="3 4">
    <name type="scientific">Acuticoccus mangrovi</name>
    <dbReference type="NCBI Taxonomy" id="2796142"/>
    <lineage>
        <taxon>Bacteria</taxon>
        <taxon>Pseudomonadati</taxon>
        <taxon>Pseudomonadota</taxon>
        <taxon>Alphaproteobacteria</taxon>
        <taxon>Hyphomicrobiales</taxon>
        <taxon>Amorphaceae</taxon>
        <taxon>Acuticoccus</taxon>
    </lineage>
</organism>
<evidence type="ECO:0000256" key="2">
    <source>
        <dbReference type="SAM" id="SignalP"/>
    </source>
</evidence>
<dbReference type="PROSITE" id="PS51318">
    <property type="entry name" value="TAT"/>
    <property type="match status" value="1"/>
</dbReference>
<proteinExistence type="predicted"/>
<name>A0A934INB2_9HYPH</name>
<dbReference type="SUPFAM" id="SSF53850">
    <property type="entry name" value="Periplasmic binding protein-like II"/>
    <property type="match status" value="1"/>
</dbReference>
<evidence type="ECO:0000313" key="3">
    <source>
        <dbReference type="EMBL" id="MBJ3775745.1"/>
    </source>
</evidence>
<dbReference type="InterPro" id="IPR018389">
    <property type="entry name" value="DctP_fam"/>
</dbReference>
<dbReference type="AlphaFoldDB" id="A0A934INB2"/>
<dbReference type="Proteomes" id="UP000609531">
    <property type="component" value="Unassembled WGS sequence"/>
</dbReference>
<reference evidence="3" key="1">
    <citation type="submission" date="2020-12" db="EMBL/GenBank/DDBJ databases">
        <title>Bacterial taxonomy.</title>
        <authorList>
            <person name="Pan X."/>
        </authorList>
    </citation>
    <scope>NUCLEOTIDE SEQUENCE</scope>
    <source>
        <strain evidence="3">B2012</strain>
    </source>
</reference>
<dbReference type="RefSeq" id="WP_198881645.1">
    <property type="nucleotide sequence ID" value="NZ_JAEKJA010000006.1"/>
</dbReference>
<dbReference type="GO" id="GO:0055085">
    <property type="term" value="P:transmembrane transport"/>
    <property type="evidence" value="ECO:0007669"/>
    <property type="project" value="InterPro"/>
</dbReference>
<dbReference type="EMBL" id="JAEKJA010000006">
    <property type="protein sequence ID" value="MBJ3775745.1"/>
    <property type="molecule type" value="Genomic_DNA"/>
</dbReference>
<gene>
    <name evidence="3" type="primary">dctP</name>
    <name evidence="3" type="ORF">JCR33_08620</name>
</gene>
<dbReference type="InterPro" id="IPR038404">
    <property type="entry name" value="TRAP_DctP_sf"/>
</dbReference>
<evidence type="ECO:0000256" key="1">
    <source>
        <dbReference type="ARBA" id="ARBA00022729"/>
    </source>
</evidence>
<dbReference type="Pfam" id="PF03480">
    <property type="entry name" value="DctP"/>
    <property type="match status" value="1"/>
</dbReference>
<feature type="signal peptide" evidence="2">
    <location>
        <begin position="1"/>
        <end position="29"/>
    </location>
</feature>
<protein>
    <submittedName>
        <fullName evidence="3">TRAP transporter substrate-binding protein DctP</fullName>
    </submittedName>
</protein>
<keyword evidence="4" id="KW-1185">Reference proteome</keyword>
<keyword evidence="1 2" id="KW-0732">Signal</keyword>
<comment type="caution">
    <text evidence="3">The sequence shown here is derived from an EMBL/GenBank/DDBJ whole genome shotgun (WGS) entry which is preliminary data.</text>
</comment>
<dbReference type="PANTHER" id="PTHR33376:SF4">
    <property type="entry name" value="SIALIC ACID-BINDING PERIPLASMIC PROTEIN SIAP"/>
    <property type="match status" value="1"/>
</dbReference>
<sequence>MTDRRTLLKTAVALSVGLPLAFGASIASAATYQAMTYLNVAEKPGVRGLQHIVDKVAEASDGSITFQINLAGSLSIKASDTTQALGDGVVQLADNQYYLGVVPIAGVLRLPALIETPDEYETAYKIVEPYMKKGFDRQGVKMIGHYLYPEQTIWGVGSITSLADLQGKKIRVTSAEQGKLVEAFGGFPITIPSAEIAPAIQRNLIDGFITASAGGARTLAELVETNYRLNTSTVDSFYMVNQDFYDMLPPAVQTALDEAGAEAGELASSLLAEEEPAWTKKHQETGVTVTPASDADKKAAVEAMVPVWEEWATNTGGDAPAVLAEIRKALGK</sequence>